<evidence type="ECO:0000313" key="3">
    <source>
        <dbReference type="Proteomes" id="UP001318040"/>
    </source>
</evidence>
<sequence>MAELFPKLRPMLPDGFKYKVVSYEDGPAEQFCSELRVSIDNKDATLDWIRKFEATSMVTWRIRHTFPESGRKNIFKNSYRCQHKTNVRRSLDAKRTYRTKNTNCPAVMTVILKRLMVVGKSRSKDKLLPDFPLVVKLTFKHNHPIKAADTLKYRDVAKETREKLLRLFKSGYTPSVARDMMQDDLQLEAADEYSLKASDRSVCPDISFCFSLYYQSFQKVRRMSTGNEMLQDVLRRADEYNQELGKECVRMQMIGEQNCVIAVCTPFMARVHTLAQAGDVAFVDSPGGMDRRHCKIFIFLAHSPVGGLPLGCLITTSEAEEVILTGLKLLQCLWPPNAFCGRGPFVGPQIFIADDTKAEMNAIRGAFPGVPLLLNIFHVLQAAWRWLWNRMGEVPMGHRSQLFFWVKRLIHAESISDLTEQLQLALQYPLVVEHTRFQQYITKLFEWQKEWVLCCISGLPSREAAMRILKDKVLYRTRSLNLPQLLDFTVNRMSMYYEKRIYEVCNGRLEHAVLSCYDHPGESLSMDSILQIGPSEFRMPSTTKPDVTFVVDTSASCCSCSSGISGGPCKHQYAVMKKFGVQCPSFLSVSAEAKQQIYRIATGCADVPLECFTVLQSPTTCHVETETAAFAETPDASPVDGISVVEITQPASPTVVTVAHGELLQLCYQMFLEKSGIMLRDDPVNGGAALQVFLEGLSNIHTGAAMVSALRNFGKFSADMSQW</sequence>
<protein>
    <submittedName>
        <fullName evidence="4">Uncharacterized protein LOC116938787</fullName>
    </submittedName>
</protein>
<dbReference type="InterPro" id="IPR007527">
    <property type="entry name" value="Znf_SWIM"/>
</dbReference>
<dbReference type="GeneID" id="116938787"/>
<organism evidence="3 4">
    <name type="scientific">Petromyzon marinus</name>
    <name type="common">Sea lamprey</name>
    <dbReference type="NCBI Taxonomy" id="7757"/>
    <lineage>
        <taxon>Eukaryota</taxon>
        <taxon>Metazoa</taxon>
        <taxon>Chordata</taxon>
        <taxon>Craniata</taxon>
        <taxon>Vertebrata</taxon>
        <taxon>Cyclostomata</taxon>
        <taxon>Hyperoartia</taxon>
        <taxon>Petromyzontiformes</taxon>
        <taxon>Petromyzontidae</taxon>
        <taxon>Petromyzon</taxon>
    </lineage>
</organism>
<keyword evidence="1" id="KW-0479">Metal-binding</keyword>
<dbReference type="Proteomes" id="UP001318040">
    <property type="component" value="Chromosome 4"/>
</dbReference>
<dbReference type="KEGG" id="pmrn:116938787"/>
<reference evidence="4" key="1">
    <citation type="submission" date="2025-08" db="UniProtKB">
        <authorList>
            <consortium name="RefSeq"/>
        </authorList>
    </citation>
    <scope>IDENTIFICATION</scope>
    <source>
        <tissue evidence="4">Sperm</tissue>
    </source>
</reference>
<dbReference type="PROSITE" id="PS50966">
    <property type="entry name" value="ZF_SWIM"/>
    <property type="match status" value="1"/>
</dbReference>
<dbReference type="Pfam" id="PF04434">
    <property type="entry name" value="SWIM"/>
    <property type="match status" value="1"/>
</dbReference>
<accession>A0AAJ7SP88</accession>
<dbReference type="RefSeq" id="XP_032802305.1">
    <property type="nucleotide sequence ID" value="XM_032946414.1"/>
</dbReference>
<gene>
    <name evidence="4" type="primary">LOC116938787</name>
</gene>
<feature type="domain" description="SWIM-type" evidence="2">
    <location>
        <begin position="549"/>
        <end position="580"/>
    </location>
</feature>
<dbReference type="PANTHER" id="PTHR35385:SF2">
    <property type="entry name" value="PROTEIN B, PUTATIVE-RELATED"/>
    <property type="match status" value="1"/>
</dbReference>
<keyword evidence="3" id="KW-1185">Reference proteome</keyword>
<dbReference type="GO" id="GO:0008270">
    <property type="term" value="F:zinc ion binding"/>
    <property type="evidence" value="ECO:0007669"/>
    <property type="project" value="UniProtKB-KW"/>
</dbReference>
<evidence type="ECO:0000259" key="2">
    <source>
        <dbReference type="PROSITE" id="PS50966"/>
    </source>
</evidence>
<name>A0AAJ7SP88_PETMA</name>
<keyword evidence="1" id="KW-0863">Zinc-finger</keyword>
<dbReference type="AlphaFoldDB" id="A0AAJ7SP88"/>
<dbReference type="PANTHER" id="PTHR35385">
    <property type="entry name" value="PROTEIN B, PUTATIVE-RELATED-RELATED"/>
    <property type="match status" value="1"/>
</dbReference>
<proteinExistence type="predicted"/>
<evidence type="ECO:0000256" key="1">
    <source>
        <dbReference type="PROSITE-ProRule" id="PRU00325"/>
    </source>
</evidence>
<keyword evidence="1" id="KW-0862">Zinc</keyword>
<evidence type="ECO:0000313" key="4">
    <source>
        <dbReference type="RefSeq" id="XP_032802305.1"/>
    </source>
</evidence>